<evidence type="ECO:0000313" key="2">
    <source>
        <dbReference type="Proteomes" id="UP000502502"/>
    </source>
</evidence>
<reference evidence="1 2" key="1">
    <citation type="submission" date="2020-03" db="EMBL/GenBank/DDBJ databases">
        <title>Sphingomonas sp. nov., isolated from fish.</title>
        <authorList>
            <person name="Hyun D.-W."/>
            <person name="Bae J.-W."/>
        </authorList>
    </citation>
    <scope>NUCLEOTIDE SEQUENCE [LARGE SCALE GENOMIC DNA]</scope>
    <source>
        <strain evidence="1 2">HDW15C</strain>
    </source>
</reference>
<keyword evidence="2" id="KW-1185">Reference proteome</keyword>
<evidence type="ECO:0000313" key="1">
    <source>
        <dbReference type="EMBL" id="QIL02569.1"/>
    </source>
</evidence>
<dbReference type="KEGG" id="ssin:G7078_07060"/>
<dbReference type="AlphaFoldDB" id="A0A6G7ZNS5"/>
<dbReference type="PROSITE" id="PS51257">
    <property type="entry name" value="PROKAR_LIPOPROTEIN"/>
    <property type="match status" value="1"/>
</dbReference>
<accession>A0A6G7ZNS5</accession>
<dbReference type="EMBL" id="CP049871">
    <property type="protein sequence ID" value="QIL02569.1"/>
    <property type="molecule type" value="Genomic_DNA"/>
</dbReference>
<organism evidence="1 2">
    <name type="scientific">Sphingomonas sinipercae</name>
    <dbReference type="NCBI Taxonomy" id="2714944"/>
    <lineage>
        <taxon>Bacteria</taxon>
        <taxon>Pseudomonadati</taxon>
        <taxon>Pseudomonadota</taxon>
        <taxon>Alphaproteobacteria</taxon>
        <taxon>Sphingomonadales</taxon>
        <taxon>Sphingomonadaceae</taxon>
        <taxon>Sphingomonas</taxon>
    </lineage>
</organism>
<protein>
    <recommendedName>
        <fullName evidence="3">Lipoprotein</fullName>
    </recommendedName>
</protein>
<dbReference type="RefSeq" id="WP_166094436.1">
    <property type="nucleotide sequence ID" value="NZ_CP049871.1"/>
</dbReference>
<proteinExistence type="predicted"/>
<gene>
    <name evidence="1" type="ORF">G7078_07060</name>
</gene>
<sequence length="259" mass="27776">MRKFAIASAAALTLATAGCVETRQYADLQFTPPQGDFRLLVLRPDVSVNELTTGGMSQPRADWTEQARANIAAALRAQQGARGGRLLVAERRTQVPGVDANLVADVERLNQVVAESIVLHKYSGLALPTKRGKGLDWTLGEQALQLGQKSGYDYMLFMHAEDNRASGGRTALQVVGIAGCIIGFCAPSGGSNQLAYASLVDLRSGEVVWFNVVKTGSQLPGVTFGDIRTPQGAAQMVERLLGRMKPGRAIRQQQQGQAR</sequence>
<name>A0A6G7ZNS5_9SPHN</name>
<evidence type="ECO:0008006" key="3">
    <source>
        <dbReference type="Google" id="ProtNLM"/>
    </source>
</evidence>
<dbReference type="Proteomes" id="UP000502502">
    <property type="component" value="Chromosome"/>
</dbReference>